<protein>
    <submittedName>
        <fullName evidence="1">Uncharacterized protein</fullName>
    </submittedName>
</protein>
<evidence type="ECO:0000313" key="2">
    <source>
        <dbReference type="Proteomes" id="UP000830583"/>
    </source>
</evidence>
<evidence type="ECO:0000313" key="1">
    <source>
        <dbReference type="EMBL" id="UPQ80324.1"/>
    </source>
</evidence>
<reference evidence="1" key="1">
    <citation type="submission" date="2022-04" db="EMBL/GenBank/DDBJ databases">
        <title>Consumption of N2O by Flavobacterium azooxidireducens sp. nov. isolated from Decomposing Leaf Litter of Phragmites australis (Cav.).</title>
        <authorList>
            <person name="Behrendt U."/>
            <person name="Spanner T."/>
            <person name="Augustin J."/>
            <person name="Horn M.A."/>
            <person name="Kolb S."/>
            <person name="Ulrich A."/>
        </authorList>
    </citation>
    <scope>NUCLEOTIDE SEQUENCE</scope>
    <source>
        <strain evidence="1">IGB 4-14</strain>
    </source>
</reference>
<gene>
    <name evidence="1" type="ORF">M0M57_05670</name>
</gene>
<accession>A0ABY4KIF7</accession>
<name>A0ABY4KIF7_9FLAO</name>
<proteinExistence type="predicted"/>
<keyword evidence="2" id="KW-1185">Reference proteome</keyword>
<dbReference type="EMBL" id="CP096205">
    <property type="protein sequence ID" value="UPQ80324.1"/>
    <property type="molecule type" value="Genomic_DNA"/>
</dbReference>
<organism evidence="1 2">
    <name type="scientific">Flavobacterium azooxidireducens</name>
    <dbReference type="NCBI Taxonomy" id="1871076"/>
    <lineage>
        <taxon>Bacteria</taxon>
        <taxon>Pseudomonadati</taxon>
        <taxon>Bacteroidota</taxon>
        <taxon>Flavobacteriia</taxon>
        <taxon>Flavobacteriales</taxon>
        <taxon>Flavobacteriaceae</taxon>
        <taxon>Flavobacterium</taxon>
    </lineage>
</organism>
<dbReference type="Proteomes" id="UP000830583">
    <property type="component" value="Chromosome"/>
</dbReference>
<sequence>MIKQKNKLRLDGFYYVNNSSDVKSIDVLLLYNEGFVINEGNYNGLSSNYCLVNIKKENSIENAIDSYKSRLKLLNQSKKIPRSCKILENDLDGKGVFVTNNDSIIIQYYKSDLKIRNQDSFNDYFLHEYRGVVLNDTLFKILKIVNYRDNITKNVELEFKFLKHSDKPKVDSKDIFKNIY</sequence>
<dbReference type="RefSeq" id="WP_248436178.1">
    <property type="nucleotide sequence ID" value="NZ_CP096205.1"/>
</dbReference>